<dbReference type="PANTHER" id="PTHR43537:SF5">
    <property type="entry name" value="UXU OPERON TRANSCRIPTIONAL REGULATOR"/>
    <property type="match status" value="1"/>
</dbReference>
<evidence type="ECO:0000256" key="2">
    <source>
        <dbReference type="ARBA" id="ARBA00023125"/>
    </source>
</evidence>
<dbReference type="InterPro" id="IPR036388">
    <property type="entry name" value="WH-like_DNA-bd_sf"/>
</dbReference>
<keyword evidence="1" id="KW-0805">Transcription regulation</keyword>
<dbReference type="SUPFAM" id="SSF48008">
    <property type="entry name" value="GntR ligand-binding domain-like"/>
    <property type="match status" value="1"/>
</dbReference>
<keyword evidence="6" id="KW-1185">Reference proteome</keyword>
<dbReference type="Gene3D" id="1.20.120.530">
    <property type="entry name" value="GntR ligand-binding domain-like"/>
    <property type="match status" value="1"/>
</dbReference>
<comment type="caution">
    <text evidence="5">The sequence shown here is derived from an EMBL/GenBank/DDBJ whole genome shotgun (WGS) entry which is preliminary data.</text>
</comment>
<dbReference type="CDD" id="cd07377">
    <property type="entry name" value="WHTH_GntR"/>
    <property type="match status" value="1"/>
</dbReference>
<dbReference type="RefSeq" id="WP_008409635.1">
    <property type="nucleotide sequence ID" value="NZ_CAOS01000001.1"/>
</dbReference>
<feature type="domain" description="HTH gntR-type" evidence="4">
    <location>
        <begin position="9"/>
        <end position="77"/>
    </location>
</feature>
<evidence type="ECO:0000259" key="4">
    <source>
        <dbReference type="PROSITE" id="PS50949"/>
    </source>
</evidence>
<dbReference type="STRING" id="1121428.DESHY_10126"/>
<dbReference type="GO" id="GO:0003700">
    <property type="term" value="F:DNA-binding transcription factor activity"/>
    <property type="evidence" value="ECO:0007669"/>
    <property type="project" value="InterPro"/>
</dbReference>
<evidence type="ECO:0000256" key="1">
    <source>
        <dbReference type="ARBA" id="ARBA00023015"/>
    </source>
</evidence>
<dbReference type="GO" id="GO:0003677">
    <property type="term" value="F:DNA binding"/>
    <property type="evidence" value="ECO:0007669"/>
    <property type="project" value="UniProtKB-KW"/>
</dbReference>
<keyword evidence="2" id="KW-0238">DNA-binding</keyword>
<dbReference type="Proteomes" id="UP000009315">
    <property type="component" value="Unassembled WGS sequence"/>
</dbReference>
<dbReference type="Pfam" id="PF07729">
    <property type="entry name" value="FCD"/>
    <property type="match status" value="1"/>
</dbReference>
<dbReference type="SMART" id="SM00895">
    <property type="entry name" value="FCD"/>
    <property type="match status" value="1"/>
</dbReference>
<gene>
    <name evidence="5" type="primary">lutR</name>
    <name evidence="5" type="ORF">DESHY_10126</name>
</gene>
<reference evidence="5 6" key="1">
    <citation type="journal article" date="2013" name="Genome Announc.">
        <title>Genome Sequence of the Sulfate-Reducing Bacterium Desulfotomaculum hydrothermale Lam5(T).</title>
        <authorList>
            <person name="Amin O."/>
            <person name="Fardeau M.L."/>
            <person name="Valette O."/>
            <person name="Hirschler-Rea A."/>
            <person name="Barbe V."/>
            <person name="Medigue C."/>
            <person name="Vacherie B."/>
            <person name="Ollivier B."/>
            <person name="Bertin P.N."/>
            <person name="Dolla A."/>
        </authorList>
    </citation>
    <scope>NUCLEOTIDE SEQUENCE [LARGE SCALE GENOMIC DNA]</scope>
    <source>
        <strain evidence="6">Lam5 / DSM 18033</strain>
    </source>
</reference>
<dbReference type="InterPro" id="IPR036390">
    <property type="entry name" value="WH_DNA-bd_sf"/>
</dbReference>
<keyword evidence="3" id="KW-0804">Transcription</keyword>
<dbReference type="Pfam" id="PF00392">
    <property type="entry name" value="GntR"/>
    <property type="match status" value="1"/>
</dbReference>
<dbReference type="eggNOG" id="COG2186">
    <property type="taxonomic scope" value="Bacteria"/>
</dbReference>
<dbReference type="Gene3D" id="1.10.10.10">
    <property type="entry name" value="Winged helix-like DNA-binding domain superfamily/Winged helix DNA-binding domain"/>
    <property type="match status" value="1"/>
</dbReference>
<evidence type="ECO:0000256" key="3">
    <source>
        <dbReference type="ARBA" id="ARBA00023163"/>
    </source>
</evidence>
<dbReference type="PRINTS" id="PR00035">
    <property type="entry name" value="HTHGNTR"/>
</dbReference>
<proteinExistence type="predicted"/>
<dbReference type="InterPro" id="IPR000524">
    <property type="entry name" value="Tscrpt_reg_HTH_GntR"/>
</dbReference>
<dbReference type="EMBL" id="CAOS01000001">
    <property type="protein sequence ID" value="CCO06966.1"/>
    <property type="molecule type" value="Genomic_DNA"/>
</dbReference>
<dbReference type="SMART" id="SM00345">
    <property type="entry name" value="HTH_GNTR"/>
    <property type="match status" value="1"/>
</dbReference>
<evidence type="ECO:0000313" key="6">
    <source>
        <dbReference type="Proteomes" id="UP000009315"/>
    </source>
</evidence>
<dbReference type="PROSITE" id="PS50949">
    <property type="entry name" value="HTH_GNTR"/>
    <property type="match status" value="1"/>
</dbReference>
<dbReference type="InterPro" id="IPR011711">
    <property type="entry name" value="GntR_C"/>
</dbReference>
<dbReference type="PANTHER" id="PTHR43537">
    <property type="entry name" value="TRANSCRIPTIONAL REGULATOR, GNTR FAMILY"/>
    <property type="match status" value="1"/>
</dbReference>
<organism evidence="5 6">
    <name type="scientific">Desulforamulus hydrothermalis Lam5 = DSM 18033</name>
    <dbReference type="NCBI Taxonomy" id="1121428"/>
    <lineage>
        <taxon>Bacteria</taxon>
        <taxon>Bacillati</taxon>
        <taxon>Bacillota</taxon>
        <taxon>Clostridia</taxon>
        <taxon>Eubacteriales</taxon>
        <taxon>Peptococcaceae</taxon>
        <taxon>Desulforamulus</taxon>
    </lineage>
</organism>
<protein>
    <submittedName>
        <fullName evidence="5">HTH-type transcriptional regulator lutR</fullName>
    </submittedName>
</protein>
<dbReference type="SUPFAM" id="SSF46785">
    <property type="entry name" value="Winged helix' DNA-binding domain"/>
    <property type="match status" value="1"/>
</dbReference>
<sequence length="243" mass="27446">MEFKPIKAKKIYEEIVEQIKGMIARGELNPGDKLLPERELAERMQVGRSAVREAYRALEAIGIIEIRPGEGTFVRKLGNKPMTDIMSLAVMTGKDTLFELLELRKIIETEAAALAAARRTEEDLKAIKSCLDQMKLDIESGNLGDLSDIKFHYAIADAAHNSLLTRLMNSITETMKKEMKTIRGHLYLTPGTPQRLYQQHELIYEAIYNGNQQTARTSMFTHLSGAEQRLKEIITGQKLLTKV</sequence>
<accession>K8EDT6</accession>
<dbReference type="InterPro" id="IPR008920">
    <property type="entry name" value="TF_FadR/GntR_C"/>
</dbReference>
<dbReference type="AlphaFoldDB" id="K8EDT6"/>
<dbReference type="OrthoDB" id="9799482at2"/>
<evidence type="ECO:0000313" key="5">
    <source>
        <dbReference type="EMBL" id="CCO06966.1"/>
    </source>
</evidence>
<name>K8EDT6_9FIRM</name>